<evidence type="ECO:0000256" key="9">
    <source>
        <dbReference type="ARBA" id="ARBA00023180"/>
    </source>
</evidence>
<evidence type="ECO:0000313" key="13">
    <source>
        <dbReference type="Ensembl" id="ENSAMXP00005020812.1"/>
    </source>
</evidence>
<evidence type="ECO:0000256" key="8">
    <source>
        <dbReference type="ARBA" id="ARBA00023170"/>
    </source>
</evidence>
<dbReference type="GO" id="GO:0042130">
    <property type="term" value="P:negative regulation of T cell proliferation"/>
    <property type="evidence" value="ECO:0007669"/>
    <property type="project" value="TreeGrafter"/>
</dbReference>
<dbReference type="Pfam" id="PF07686">
    <property type="entry name" value="V-set"/>
    <property type="match status" value="1"/>
</dbReference>
<evidence type="ECO:0000313" key="14">
    <source>
        <dbReference type="Proteomes" id="UP000694621"/>
    </source>
</evidence>
<dbReference type="InterPro" id="IPR036179">
    <property type="entry name" value="Ig-like_dom_sf"/>
</dbReference>
<dbReference type="InterPro" id="IPR007110">
    <property type="entry name" value="Ig-like_dom"/>
</dbReference>
<dbReference type="InterPro" id="IPR051713">
    <property type="entry name" value="T-cell_Activation_Regulation"/>
</dbReference>
<dbReference type="InterPro" id="IPR003599">
    <property type="entry name" value="Ig_sub"/>
</dbReference>
<protein>
    <recommendedName>
        <fullName evidence="12">Ig-like domain-containing protein</fullName>
    </recommendedName>
</protein>
<sequence length="198" mass="22397">MLSYCKAQQLMHLFLLTFSMSYCSTMRVTLLQPFIMLIAVCARPLSAQISVIVNVGSSAVLHCDCKPIASSQLSKQSPYIKWRTTNELVFERLGEEHFQGEGYEDRVDVPEDKLRKGNCSLVLKEVKAEDAGVYESYLQVKRSKRSIQTTWKLIQSVELSVHDAPAPVPQQQNDIENKSDKQDTSMTSSKSITNKLLY</sequence>
<dbReference type="GO" id="GO:0031295">
    <property type="term" value="P:T cell costimulation"/>
    <property type="evidence" value="ECO:0007669"/>
    <property type="project" value="TreeGrafter"/>
</dbReference>
<evidence type="ECO:0000256" key="3">
    <source>
        <dbReference type="ARBA" id="ARBA00022692"/>
    </source>
</evidence>
<dbReference type="GO" id="GO:0009897">
    <property type="term" value="C:external side of plasma membrane"/>
    <property type="evidence" value="ECO:0007669"/>
    <property type="project" value="TreeGrafter"/>
</dbReference>
<dbReference type="GO" id="GO:0006955">
    <property type="term" value="P:immune response"/>
    <property type="evidence" value="ECO:0007669"/>
    <property type="project" value="TreeGrafter"/>
</dbReference>
<dbReference type="InterPro" id="IPR013106">
    <property type="entry name" value="Ig_V-set"/>
</dbReference>
<keyword evidence="10" id="KW-0393">Immunoglobulin domain</keyword>
<evidence type="ECO:0000256" key="2">
    <source>
        <dbReference type="ARBA" id="ARBA00022475"/>
    </source>
</evidence>
<feature type="compositionally biased region" description="Polar residues" evidence="11">
    <location>
        <begin position="184"/>
        <end position="198"/>
    </location>
</feature>
<evidence type="ECO:0000256" key="10">
    <source>
        <dbReference type="ARBA" id="ARBA00023319"/>
    </source>
</evidence>
<name>A0A8B9JFH8_ASTMX</name>
<keyword evidence="8" id="KW-0675">Receptor</keyword>
<dbReference type="GO" id="GO:0042102">
    <property type="term" value="P:positive regulation of T cell proliferation"/>
    <property type="evidence" value="ECO:0007669"/>
    <property type="project" value="TreeGrafter"/>
</dbReference>
<evidence type="ECO:0000256" key="7">
    <source>
        <dbReference type="ARBA" id="ARBA00023157"/>
    </source>
</evidence>
<evidence type="ECO:0000256" key="11">
    <source>
        <dbReference type="SAM" id="MobiDB-lite"/>
    </source>
</evidence>
<feature type="domain" description="Ig-like" evidence="12">
    <location>
        <begin position="33"/>
        <end position="148"/>
    </location>
</feature>
<dbReference type="Ensembl" id="ENSAMXT00005022996.1">
    <property type="protein sequence ID" value="ENSAMXP00005020812.1"/>
    <property type="gene ID" value="ENSAMXG00005010796.1"/>
</dbReference>
<dbReference type="SMART" id="SM00409">
    <property type="entry name" value="IG"/>
    <property type="match status" value="1"/>
</dbReference>
<keyword evidence="5" id="KW-1133">Transmembrane helix</keyword>
<proteinExistence type="predicted"/>
<dbReference type="GO" id="GO:0007166">
    <property type="term" value="P:cell surface receptor signaling pathway"/>
    <property type="evidence" value="ECO:0007669"/>
    <property type="project" value="TreeGrafter"/>
</dbReference>
<evidence type="ECO:0000256" key="1">
    <source>
        <dbReference type="ARBA" id="ARBA00004251"/>
    </source>
</evidence>
<dbReference type="SUPFAM" id="SSF48726">
    <property type="entry name" value="Immunoglobulin"/>
    <property type="match status" value="1"/>
</dbReference>
<accession>A0A8B9JFH8</accession>
<evidence type="ECO:0000256" key="4">
    <source>
        <dbReference type="ARBA" id="ARBA00022729"/>
    </source>
</evidence>
<dbReference type="Gene3D" id="2.60.40.10">
    <property type="entry name" value="Immunoglobulins"/>
    <property type="match status" value="1"/>
</dbReference>
<evidence type="ECO:0000256" key="6">
    <source>
        <dbReference type="ARBA" id="ARBA00023136"/>
    </source>
</evidence>
<dbReference type="InterPro" id="IPR013783">
    <property type="entry name" value="Ig-like_fold"/>
</dbReference>
<dbReference type="PANTHER" id="PTHR25466">
    <property type="entry name" value="T-LYMPHOCYTE ACTIVATION ANTIGEN"/>
    <property type="match status" value="1"/>
</dbReference>
<reference evidence="13" key="1">
    <citation type="submission" date="2025-08" db="UniProtKB">
        <authorList>
            <consortium name="Ensembl"/>
        </authorList>
    </citation>
    <scope>IDENTIFICATION</scope>
</reference>
<evidence type="ECO:0000256" key="5">
    <source>
        <dbReference type="ARBA" id="ARBA00022989"/>
    </source>
</evidence>
<feature type="region of interest" description="Disordered" evidence="11">
    <location>
        <begin position="163"/>
        <end position="198"/>
    </location>
</feature>
<comment type="subcellular location">
    <subcellularLocation>
        <location evidence="1">Cell membrane</location>
        <topology evidence="1">Single-pass type I membrane protein</topology>
    </subcellularLocation>
</comment>
<evidence type="ECO:0000259" key="12">
    <source>
        <dbReference type="PROSITE" id="PS50835"/>
    </source>
</evidence>
<dbReference type="PROSITE" id="PS50835">
    <property type="entry name" value="IG_LIKE"/>
    <property type="match status" value="1"/>
</dbReference>
<dbReference type="AlphaFoldDB" id="A0A8B9JFH8"/>
<keyword evidence="9" id="KW-0325">Glycoprotein</keyword>
<organism evidence="13 14">
    <name type="scientific">Astyanax mexicanus</name>
    <name type="common">Blind cave fish</name>
    <name type="synonym">Astyanax fasciatus mexicanus</name>
    <dbReference type="NCBI Taxonomy" id="7994"/>
    <lineage>
        <taxon>Eukaryota</taxon>
        <taxon>Metazoa</taxon>
        <taxon>Chordata</taxon>
        <taxon>Craniata</taxon>
        <taxon>Vertebrata</taxon>
        <taxon>Euteleostomi</taxon>
        <taxon>Actinopterygii</taxon>
        <taxon>Neopterygii</taxon>
        <taxon>Teleostei</taxon>
        <taxon>Ostariophysi</taxon>
        <taxon>Characiformes</taxon>
        <taxon>Characoidei</taxon>
        <taxon>Acestrorhamphidae</taxon>
        <taxon>Acestrorhamphinae</taxon>
        <taxon>Astyanax</taxon>
    </lineage>
</organism>
<keyword evidence="3" id="KW-0812">Transmembrane</keyword>
<dbReference type="Proteomes" id="UP000694621">
    <property type="component" value="Unplaced"/>
</dbReference>
<keyword evidence="6" id="KW-0472">Membrane</keyword>
<keyword evidence="4" id="KW-0732">Signal</keyword>
<keyword evidence="7" id="KW-1015">Disulfide bond</keyword>
<dbReference type="GO" id="GO:0071222">
    <property type="term" value="P:cellular response to lipopolysaccharide"/>
    <property type="evidence" value="ECO:0007669"/>
    <property type="project" value="TreeGrafter"/>
</dbReference>
<dbReference type="PANTHER" id="PTHR25466:SF11">
    <property type="entry name" value="GALECTIN 17-RELATED"/>
    <property type="match status" value="1"/>
</dbReference>
<keyword evidence="2" id="KW-1003">Cell membrane</keyword>